<dbReference type="EnsemblPlants" id="OMERI01G36100.1">
    <property type="protein sequence ID" value="OMERI01G36100.1"/>
    <property type="gene ID" value="OMERI01G36100"/>
</dbReference>
<dbReference type="Gramene" id="OMERI01G36100.1">
    <property type="protein sequence ID" value="OMERI01G36100.1"/>
    <property type="gene ID" value="OMERI01G36100"/>
</dbReference>
<evidence type="ECO:0000313" key="3">
    <source>
        <dbReference type="Proteomes" id="UP000008021"/>
    </source>
</evidence>
<accession>A0A0E0CB20</accession>
<name>A0A0E0CB20_9ORYZ</name>
<sequence>MASLIRLSSRWEIPAARGGGKERCEERGEGGEGRLRRKGGRAVAANRTAKQCRFHHVSGSRAEPPPTGINCDTITLFGPESLAFDSGGSGPYTQRLRRVVVSSSGAAASPAGPPPLTAATTGVRAYAPIRAYEQTGHNSLERVAVNSVLVLQEPSLQLVTESMCRSPLALRSQLKSGDLYIADSYAVHLVVESNAYVH</sequence>
<keyword evidence="3" id="KW-1185">Reference proteome</keyword>
<dbReference type="HOGENOM" id="CLU_1380046_0_0_1"/>
<reference evidence="2" key="2">
    <citation type="submission" date="2018-05" db="EMBL/GenBank/DDBJ databases">
        <title>OmerRS3 (Oryza meridionalis Reference Sequence Version 3).</title>
        <authorList>
            <person name="Zhang J."/>
            <person name="Kudrna D."/>
            <person name="Lee S."/>
            <person name="Talag J."/>
            <person name="Welchert J."/>
            <person name="Wing R.A."/>
        </authorList>
    </citation>
    <scope>NUCLEOTIDE SEQUENCE [LARGE SCALE GENOMIC DNA]</scope>
    <source>
        <strain evidence="2">cv. OR44</strain>
    </source>
</reference>
<feature type="region of interest" description="Disordered" evidence="1">
    <location>
        <begin position="18"/>
        <end position="38"/>
    </location>
</feature>
<dbReference type="Gene3D" id="2.120.10.30">
    <property type="entry name" value="TolB, C-terminal domain"/>
    <property type="match status" value="1"/>
</dbReference>
<dbReference type="AlphaFoldDB" id="A0A0E0CB20"/>
<organism evidence="2">
    <name type="scientific">Oryza meridionalis</name>
    <dbReference type="NCBI Taxonomy" id="40149"/>
    <lineage>
        <taxon>Eukaryota</taxon>
        <taxon>Viridiplantae</taxon>
        <taxon>Streptophyta</taxon>
        <taxon>Embryophyta</taxon>
        <taxon>Tracheophyta</taxon>
        <taxon>Spermatophyta</taxon>
        <taxon>Magnoliopsida</taxon>
        <taxon>Liliopsida</taxon>
        <taxon>Poales</taxon>
        <taxon>Poaceae</taxon>
        <taxon>BOP clade</taxon>
        <taxon>Oryzoideae</taxon>
        <taxon>Oryzeae</taxon>
        <taxon>Oryzinae</taxon>
        <taxon>Oryza</taxon>
    </lineage>
</organism>
<dbReference type="InterPro" id="IPR011042">
    <property type="entry name" value="6-blade_b-propeller_TolB-like"/>
</dbReference>
<dbReference type="STRING" id="40149.A0A0E0CB20"/>
<protein>
    <submittedName>
        <fullName evidence="2">Uncharacterized protein</fullName>
    </submittedName>
</protein>
<proteinExistence type="predicted"/>
<dbReference type="Proteomes" id="UP000008021">
    <property type="component" value="Chromosome 1"/>
</dbReference>
<evidence type="ECO:0000256" key="1">
    <source>
        <dbReference type="SAM" id="MobiDB-lite"/>
    </source>
</evidence>
<reference evidence="2" key="1">
    <citation type="submission" date="2015-04" db="UniProtKB">
        <authorList>
            <consortium name="EnsemblPlants"/>
        </authorList>
    </citation>
    <scope>IDENTIFICATION</scope>
</reference>
<feature type="compositionally biased region" description="Basic and acidic residues" evidence="1">
    <location>
        <begin position="19"/>
        <end position="34"/>
    </location>
</feature>
<evidence type="ECO:0000313" key="2">
    <source>
        <dbReference type="EnsemblPlants" id="OMERI01G36100.1"/>
    </source>
</evidence>